<reference evidence="1" key="1">
    <citation type="submission" date="2021-06" db="EMBL/GenBank/DDBJ databases">
        <authorList>
            <person name="Kallberg Y."/>
            <person name="Tangrot J."/>
            <person name="Rosling A."/>
        </authorList>
    </citation>
    <scope>NUCLEOTIDE SEQUENCE</scope>
    <source>
        <strain evidence="1">28 12/20/2015</strain>
    </source>
</reference>
<dbReference type="EMBL" id="CAJVPW010063696">
    <property type="protein sequence ID" value="CAG8785017.1"/>
    <property type="molecule type" value="Genomic_DNA"/>
</dbReference>
<organism evidence="1 2">
    <name type="scientific">Cetraspora pellucida</name>
    <dbReference type="NCBI Taxonomy" id="1433469"/>
    <lineage>
        <taxon>Eukaryota</taxon>
        <taxon>Fungi</taxon>
        <taxon>Fungi incertae sedis</taxon>
        <taxon>Mucoromycota</taxon>
        <taxon>Glomeromycotina</taxon>
        <taxon>Glomeromycetes</taxon>
        <taxon>Diversisporales</taxon>
        <taxon>Gigasporaceae</taxon>
        <taxon>Cetraspora</taxon>
    </lineage>
</organism>
<sequence length="43" mass="5292">MHPNFEQLCRKWTHHTVSEGIDDIDTWFIKRDLAQHQQDAEQW</sequence>
<name>A0ACA9RB06_9GLOM</name>
<gene>
    <name evidence="1" type="ORF">SPELUC_LOCUS16710</name>
</gene>
<dbReference type="Proteomes" id="UP000789366">
    <property type="component" value="Unassembled WGS sequence"/>
</dbReference>
<protein>
    <submittedName>
        <fullName evidence="1">3825_t:CDS:1</fullName>
    </submittedName>
</protein>
<comment type="caution">
    <text evidence="1">The sequence shown here is derived from an EMBL/GenBank/DDBJ whole genome shotgun (WGS) entry which is preliminary data.</text>
</comment>
<keyword evidence="2" id="KW-1185">Reference proteome</keyword>
<accession>A0ACA9RB06</accession>
<evidence type="ECO:0000313" key="1">
    <source>
        <dbReference type="EMBL" id="CAG8785017.1"/>
    </source>
</evidence>
<proteinExistence type="predicted"/>
<evidence type="ECO:0000313" key="2">
    <source>
        <dbReference type="Proteomes" id="UP000789366"/>
    </source>
</evidence>